<dbReference type="InterPro" id="IPR004606">
    <property type="entry name" value="Mop_domain"/>
</dbReference>
<dbReference type="SUPFAM" id="SSF50331">
    <property type="entry name" value="MOP-like"/>
    <property type="match status" value="1"/>
</dbReference>
<dbReference type="PANTHER" id="PTHR43514">
    <property type="entry name" value="ABC TRANSPORTER I FAMILY MEMBER 10"/>
    <property type="match status" value="1"/>
</dbReference>
<dbReference type="InterPro" id="IPR050334">
    <property type="entry name" value="Molybdenum_import_ModC"/>
</dbReference>
<dbReference type="NCBIfam" id="TIGR02142">
    <property type="entry name" value="modC_ABC"/>
    <property type="match status" value="1"/>
</dbReference>
<dbReference type="SMART" id="SM00382">
    <property type="entry name" value="AAA"/>
    <property type="match status" value="1"/>
</dbReference>
<evidence type="ECO:0000256" key="2">
    <source>
        <dbReference type="ARBA" id="ARBA00022475"/>
    </source>
</evidence>
<keyword evidence="7" id="KW-1278">Translocase</keyword>
<keyword evidence="2" id="KW-1003">Cell membrane</keyword>
<evidence type="ECO:0000256" key="1">
    <source>
        <dbReference type="ARBA" id="ARBA00022448"/>
    </source>
</evidence>
<dbReference type="InterPro" id="IPR003593">
    <property type="entry name" value="AAA+_ATPase"/>
</dbReference>
<dbReference type="InterPro" id="IPR017871">
    <property type="entry name" value="ABC_transporter-like_CS"/>
</dbReference>
<dbReference type="AlphaFoldDB" id="E6QRP7"/>
<keyword evidence="5" id="KW-0547">Nucleotide-binding</keyword>
<reference evidence="11" key="1">
    <citation type="submission" date="2009-10" db="EMBL/GenBank/DDBJ databases">
        <title>Diversity of trophic interactions inside an arsenic-rich microbial ecosystem.</title>
        <authorList>
            <person name="Bertin P.N."/>
            <person name="Heinrich-Salmeron A."/>
            <person name="Pelletier E."/>
            <person name="Goulhen-Chollet F."/>
            <person name="Arsene-Ploetze F."/>
            <person name="Gallien S."/>
            <person name="Calteau A."/>
            <person name="Vallenet D."/>
            <person name="Casiot C."/>
            <person name="Chane-Woon-Ming B."/>
            <person name="Giloteaux L."/>
            <person name="Barakat M."/>
            <person name="Bonnefoy V."/>
            <person name="Bruneel O."/>
            <person name="Chandler M."/>
            <person name="Cleiss J."/>
            <person name="Duran R."/>
            <person name="Elbaz-Poulichet F."/>
            <person name="Fonknechten N."/>
            <person name="Lauga B."/>
            <person name="Mornico D."/>
            <person name="Ortet P."/>
            <person name="Schaeffer C."/>
            <person name="Siguier P."/>
            <person name="Alexander Thil Smith A."/>
            <person name="Van Dorsselaer A."/>
            <person name="Weissenbach J."/>
            <person name="Medigue C."/>
            <person name="Le Paslier D."/>
        </authorList>
    </citation>
    <scope>NUCLEOTIDE SEQUENCE</scope>
</reference>
<evidence type="ECO:0000313" key="11">
    <source>
        <dbReference type="EMBL" id="CBI09919.1"/>
    </source>
</evidence>
<dbReference type="PROSITE" id="PS51866">
    <property type="entry name" value="MOP"/>
    <property type="match status" value="1"/>
</dbReference>
<organism evidence="11">
    <name type="scientific">mine drainage metagenome</name>
    <dbReference type="NCBI Taxonomy" id="410659"/>
    <lineage>
        <taxon>unclassified sequences</taxon>
        <taxon>metagenomes</taxon>
        <taxon>ecological metagenomes</taxon>
    </lineage>
</organism>
<gene>
    <name evidence="11" type="primary">modC</name>
    <name evidence="11" type="ORF">CARN7_0669</name>
</gene>
<dbReference type="Gene3D" id="2.40.50.100">
    <property type="match status" value="1"/>
</dbReference>
<keyword evidence="8" id="KW-0472">Membrane</keyword>
<protein>
    <submittedName>
        <fullName evidence="11">Molybdenum import ATP-binding protein ModC</fullName>
        <ecNumber evidence="11">3.6.3.29</ecNumber>
    </submittedName>
</protein>
<comment type="caution">
    <text evidence="11">The sequence shown here is derived from an EMBL/GenBank/DDBJ whole genome shotgun (WGS) entry which is preliminary data.</text>
</comment>
<dbReference type="GO" id="GO:0015098">
    <property type="term" value="F:molybdate ion transmembrane transporter activity"/>
    <property type="evidence" value="ECO:0007669"/>
    <property type="project" value="InterPro"/>
</dbReference>
<evidence type="ECO:0000256" key="4">
    <source>
        <dbReference type="ARBA" id="ARBA00022519"/>
    </source>
</evidence>
<evidence type="ECO:0000256" key="7">
    <source>
        <dbReference type="ARBA" id="ARBA00022967"/>
    </source>
</evidence>
<dbReference type="PROSITE" id="PS50893">
    <property type="entry name" value="ABC_TRANSPORTER_2"/>
    <property type="match status" value="1"/>
</dbReference>
<dbReference type="InterPro" id="IPR008995">
    <property type="entry name" value="Mo/tungstate-bd_C_term_dom"/>
</dbReference>
<evidence type="ECO:0000256" key="3">
    <source>
        <dbReference type="ARBA" id="ARBA00022505"/>
    </source>
</evidence>
<dbReference type="SUPFAM" id="SSF52540">
    <property type="entry name" value="P-loop containing nucleoside triphosphate hydrolases"/>
    <property type="match status" value="1"/>
</dbReference>
<dbReference type="GO" id="GO:0016020">
    <property type="term" value="C:membrane"/>
    <property type="evidence" value="ECO:0007669"/>
    <property type="project" value="InterPro"/>
</dbReference>
<evidence type="ECO:0000259" key="9">
    <source>
        <dbReference type="PROSITE" id="PS50893"/>
    </source>
</evidence>
<sequence length="355" mass="39342">MSDIIARFQLDRPGFQLDVDLVLPGRGVTALFGTSGSGKTTLLRCIAGLERAPNGLLSVSGEVWQDKSIWLAPHRRPMGYVFQETSLFAHLSVMGNLQYGIKRTKSDQVVNFEHIVGLLGIEYLLQRQPQKLSGGERQRVAIARALLIHPKILLMDEPLAALDAQRKQDIFPYLERLRDELAIPILYVSHDHHEVARLADHLVVLEAGRVISNSPLTVAMAQPDQRFQRDEDIGSVLDGQVSEIDRQWHLARLDFPGGGLWMRDHGLPVGKKVRLLILARDVSLARHPPEQSSIQNSLQGCITTILDDTHPGLALVQVSVGASLLLVRLTRRAAATLNLQIGDNVWVQVKSVALI</sequence>
<dbReference type="PROSITE" id="PS00211">
    <property type="entry name" value="ABC_TRANSPORTER_1"/>
    <property type="match status" value="1"/>
</dbReference>
<dbReference type="GO" id="GO:0016887">
    <property type="term" value="F:ATP hydrolysis activity"/>
    <property type="evidence" value="ECO:0007669"/>
    <property type="project" value="InterPro"/>
</dbReference>
<dbReference type="InterPro" id="IPR011868">
    <property type="entry name" value="ModC_ABC_ATP-bd"/>
</dbReference>
<evidence type="ECO:0000256" key="5">
    <source>
        <dbReference type="ARBA" id="ARBA00022741"/>
    </source>
</evidence>
<dbReference type="Pfam" id="PF03459">
    <property type="entry name" value="TOBE"/>
    <property type="match status" value="1"/>
</dbReference>
<name>E6QRP7_9ZZZZ</name>
<evidence type="ECO:0000256" key="6">
    <source>
        <dbReference type="ARBA" id="ARBA00022840"/>
    </source>
</evidence>
<keyword evidence="6 11" id="KW-0067">ATP-binding</keyword>
<keyword evidence="1" id="KW-0813">Transport</keyword>
<feature type="domain" description="Mop" evidence="10">
    <location>
        <begin position="291"/>
        <end position="355"/>
    </location>
</feature>
<dbReference type="GO" id="GO:0140359">
    <property type="term" value="F:ABC-type transporter activity"/>
    <property type="evidence" value="ECO:0007669"/>
    <property type="project" value="InterPro"/>
</dbReference>
<dbReference type="InterPro" id="IPR027417">
    <property type="entry name" value="P-loop_NTPase"/>
</dbReference>
<keyword evidence="3" id="KW-0500">Molybdenum</keyword>
<accession>E6QRP7</accession>
<evidence type="ECO:0000259" key="10">
    <source>
        <dbReference type="PROSITE" id="PS51866"/>
    </source>
</evidence>
<dbReference type="PANTHER" id="PTHR43514:SF10">
    <property type="entry name" value="MOLYBDENUM IMPORT ATP-BINDING PROTEIN MODC 2"/>
    <property type="match status" value="1"/>
</dbReference>
<evidence type="ECO:0000256" key="8">
    <source>
        <dbReference type="ARBA" id="ARBA00023136"/>
    </source>
</evidence>
<dbReference type="Pfam" id="PF00005">
    <property type="entry name" value="ABC_tran"/>
    <property type="match status" value="1"/>
</dbReference>
<dbReference type="InterPro" id="IPR003439">
    <property type="entry name" value="ABC_transporter-like_ATP-bd"/>
</dbReference>
<dbReference type="EMBL" id="CABR01000057">
    <property type="protein sequence ID" value="CBI09919.1"/>
    <property type="molecule type" value="Genomic_DNA"/>
</dbReference>
<keyword evidence="11" id="KW-0378">Hydrolase</keyword>
<dbReference type="Gene3D" id="3.40.50.300">
    <property type="entry name" value="P-loop containing nucleotide triphosphate hydrolases"/>
    <property type="match status" value="1"/>
</dbReference>
<proteinExistence type="predicted"/>
<dbReference type="EC" id="3.6.3.29" evidence="11"/>
<keyword evidence="4" id="KW-0997">Cell inner membrane</keyword>
<feature type="domain" description="ABC transporter" evidence="9">
    <location>
        <begin position="1"/>
        <end position="232"/>
    </location>
</feature>
<dbReference type="InterPro" id="IPR005116">
    <property type="entry name" value="Transp-assoc_OB_typ1"/>
</dbReference>
<dbReference type="GO" id="GO:0005524">
    <property type="term" value="F:ATP binding"/>
    <property type="evidence" value="ECO:0007669"/>
    <property type="project" value="UniProtKB-KW"/>
</dbReference>